<evidence type="ECO:0000313" key="2">
    <source>
        <dbReference type="EMBL" id="CAF1011978.1"/>
    </source>
</evidence>
<organism evidence="2 3">
    <name type="scientific">Brachionus calyciflorus</name>
    <dbReference type="NCBI Taxonomy" id="104777"/>
    <lineage>
        <taxon>Eukaryota</taxon>
        <taxon>Metazoa</taxon>
        <taxon>Spiralia</taxon>
        <taxon>Gnathifera</taxon>
        <taxon>Rotifera</taxon>
        <taxon>Eurotatoria</taxon>
        <taxon>Monogononta</taxon>
        <taxon>Pseudotrocha</taxon>
        <taxon>Ploima</taxon>
        <taxon>Brachionidae</taxon>
        <taxon>Brachionus</taxon>
    </lineage>
</organism>
<sequence length="472" mass="53984">MKEQYNIDDLVRMMKKSTNQKLPQVKALITDQKSHEELVKNGFIKIGFPRIRVTAWRGGVALCIKRSLNRKTIILESTNEVIGIMIDLTDNSSIAIFSIYVSPTTQLDTNLFTQILLNFLERTLKRELTKFKDSQLTDKFKQLSVFNQSNSKDWKLLKKLDNDSTNDDHPLNLKINNQNITDEFEIANKFAENLFEIFTEKNPSDSPPINSGTHGDSTFNSNTREEFIKALKNLKNNAAPGSDGINNTILKRLPLNYLNRIFNFFNASLKLGHVSAIWKSSLITMIPKKDKPRDEISSYRPISLINCISKWLEKIINEKLKNWVESENLLPTTQAGFRKNKRTHDQILRLNQDILSNFNKKRLTGAVFFDLEKAFDKTPHSGIMESINSLNIGWNIKKWIESFLENRNFKVKVKNASSSIKNISCGLPQGSCLSPTLFIIYFSGIAKVIKELVHHAIYADDLVIWVSGANKK</sequence>
<dbReference type="Proteomes" id="UP000663879">
    <property type="component" value="Unassembled WGS sequence"/>
</dbReference>
<keyword evidence="3" id="KW-1185">Reference proteome</keyword>
<comment type="caution">
    <text evidence="2">The sequence shown here is derived from an EMBL/GenBank/DDBJ whole genome shotgun (WGS) entry which is preliminary data.</text>
</comment>
<dbReference type="InterPro" id="IPR000477">
    <property type="entry name" value="RT_dom"/>
</dbReference>
<evidence type="ECO:0000313" key="3">
    <source>
        <dbReference type="Proteomes" id="UP000663879"/>
    </source>
</evidence>
<feature type="domain" description="Reverse transcriptase" evidence="1">
    <location>
        <begin position="267"/>
        <end position="472"/>
    </location>
</feature>
<dbReference type="CDD" id="cd01650">
    <property type="entry name" value="RT_nLTR_like"/>
    <property type="match status" value="1"/>
</dbReference>
<dbReference type="Pfam" id="PF00078">
    <property type="entry name" value="RVT_1"/>
    <property type="match status" value="1"/>
</dbReference>
<proteinExistence type="predicted"/>
<dbReference type="AlphaFoldDB" id="A0A814HJP3"/>
<dbReference type="InterPro" id="IPR043502">
    <property type="entry name" value="DNA/RNA_pol_sf"/>
</dbReference>
<gene>
    <name evidence="2" type="ORF">OXX778_LOCUS16938</name>
</gene>
<dbReference type="PANTHER" id="PTHR19446">
    <property type="entry name" value="REVERSE TRANSCRIPTASES"/>
    <property type="match status" value="1"/>
</dbReference>
<dbReference type="OrthoDB" id="416454at2759"/>
<name>A0A814HJP3_9BILA</name>
<dbReference type="EMBL" id="CAJNOC010004167">
    <property type="protein sequence ID" value="CAF1011978.1"/>
    <property type="molecule type" value="Genomic_DNA"/>
</dbReference>
<evidence type="ECO:0000259" key="1">
    <source>
        <dbReference type="PROSITE" id="PS50878"/>
    </source>
</evidence>
<accession>A0A814HJP3</accession>
<dbReference type="SUPFAM" id="SSF56672">
    <property type="entry name" value="DNA/RNA polymerases"/>
    <property type="match status" value="1"/>
</dbReference>
<reference evidence="2" key="1">
    <citation type="submission" date="2021-02" db="EMBL/GenBank/DDBJ databases">
        <authorList>
            <person name="Nowell W R."/>
        </authorList>
    </citation>
    <scope>NUCLEOTIDE SEQUENCE</scope>
    <source>
        <strain evidence="2">Ploen Becks lab</strain>
    </source>
</reference>
<dbReference type="PROSITE" id="PS50878">
    <property type="entry name" value="RT_POL"/>
    <property type="match status" value="1"/>
</dbReference>
<protein>
    <recommendedName>
        <fullName evidence="1">Reverse transcriptase domain-containing protein</fullName>
    </recommendedName>
</protein>